<evidence type="ECO:0000313" key="3">
    <source>
        <dbReference type="Proteomes" id="UP000283523"/>
    </source>
</evidence>
<gene>
    <name evidence="2" type="ORF">DYU11_22920</name>
</gene>
<dbReference type="RefSeq" id="WP_119670069.1">
    <property type="nucleotide sequence ID" value="NZ_QXED01000007.1"/>
</dbReference>
<keyword evidence="3" id="KW-1185">Reference proteome</keyword>
<feature type="coiled-coil region" evidence="1">
    <location>
        <begin position="39"/>
        <end position="75"/>
    </location>
</feature>
<reference evidence="2 3" key="1">
    <citation type="submission" date="2018-08" db="EMBL/GenBank/DDBJ databases">
        <title>Fibrisoma montanum sp. nov., isolated from Danxia mountain soil.</title>
        <authorList>
            <person name="Huang Y."/>
        </authorList>
    </citation>
    <scope>NUCLEOTIDE SEQUENCE [LARGE SCALE GENOMIC DNA]</scope>
    <source>
        <strain evidence="2 3">HYT19</strain>
    </source>
</reference>
<dbReference type="AlphaFoldDB" id="A0A418M213"/>
<comment type="caution">
    <text evidence="2">The sequence shown here is derived from an EMBL/GenBank/DDBJ whole genome shotgun (WGS) entry which is preliminary data.</text>
</comment>
<name>A0A418M213_9BACT</name>
<protein>
    <submittedName>
        <fullName evidence="2">Uncharacterized protein</fullName>
    </submittedName>
</protein>
<evidence type="ECO:0000256" key="1">
    <source>
        <dbReference type="SAM" id="Coils"/>
    </source>
</evidence>
<dbReference type="Proteomes" id="UP000283523">
    <property type="component" value="Unassembled WGS sequence"/>
</dbReference>
<evidence type="ECO:0000313" key="2">
    <source>
        <dbReference type="EMBL" id="RIV19783.1"/>
    </source>
</evidence>
<sequence length="226" mass="25997">MENKDFSSLLAIEKHPSRFQGRFREIFSVIKKRIDARIVRQLELEHQKQEIDRQIKQLEIENNEDSELVESLAEHIDLILGSSGQLKFDFSESGDETPVNRTKKPAGLATGEWVKPDDISWSELVLKAIEEADNWMRYSEIADQIGMTQSAKNNYRESITSQLNNLRGTKILGIPAFRKTKSGYAKTFFNGLPAFFETPEKERIYRAKLEEKTQAEGYLLEIPNEG</sequence>
<proteinExistence type="predicted"/>
<accession>A0A418M213</accession>
<organism evidence="2 3">
    <name type="scientific">Fibrisoma montanum</name>
    <dbReference type="NCBI Taxonomy" id="2305895"/>
    <lineage>
        <taxon>Bacteria</taxon>
        <taxon>Pseudomonadati</taxon>
        <taxon>Bacteroidota</taxon>
        <taxon>Cytophagia</taxon>
        <taxon>Cytophagales</taxon>
        <taxon>Spirosomataceae</taxon>
        <taxon>Fibrisoma</taxon>
    </lineage>
</organism>
<dbReference type="EMBL" id="QXED01000007">
    <property type="protein sequence ID" value="RIV19783.1"/>
    <property type="molecule type" value="Genomic_DNA"/>
</dbReference>
<keyword evidence="1" id="KW-0175">Coiled coil</keyword>